<reference evidence="5 6" key="1">
    <citation type="submission" date="2015-06" db="EMBL/GenBank/DDBJ databases">
        <title>Genome sequence of Mycobacterium kumamotonense strain Roo.</title>
        <authorList>
            <person name="Greninger A.L."/>
            <person name="Cunningham G."/>
            <person name="Miller S."/>
        </authorList>
    </citation>
    <scope>NUCLEOTIDE SEQUENCE [LARGE SCALE GENOMIC DNA]</scope>
    <source>
        <strain evidence="5 6">Roo</strain>
    </source>
</reference>
<dbReference type="SUPFAM" id="SSF140459">
    <property type="entry name" value="PE/PPE dimer-like"/>
    <property type="match status" value="1"/>
</dbReference>
<proteinExistence type="inferred from homology"/>
<sequence>MSFDFGALPPEIISAWMYTGAGSGPLISAASAWSSLAIELEAAEASAQSVLAELCGEQWTGPASAAMATAVAPYLAWLHTTAAAAQHAGTQAMASAAAFESARAATVPPPVIAANRAQLAALVATNFLGQNTPAILATEAHYMAMWVQDALAMFGYSGASASAAALSPMTPAPQPTNPVGAAVASASSAEGLQQGLTQVMTTLHGALASIASPLTASSSSATTLVDAFDLFLGTPLFANIINGGVNTSAWFVCTAIPTALSLGHTLALAGPATLASEIGGAEGIAGGFAPAVLAGATQPAGGIPLRAAPVLGGLGQASTIGGLSVPASWSTAGAAASTGALTGTGWTAAADEGGASMHPVPAGMGSVGSSGRSTGLPRYGVKPTVMPKQVFV</sequence>
<dbReference type="InterPro" id="IPR022171">
    <property type="entry name" value="PPE_C"/>
</dbReference>
<dbReference type="PANTHER" id="PTHR46766">
    <property type="entry name" value="GLUTAMINE-RICH PROTEIN 2"/>
    <property type="match status" value="1"/>
</dbReference>
<dbReference type="OrthoDB" id="4753710at2"/>
<dbReference type="PATRIC" id="fig|354243.3.peg.2034"/>
<name>A0A1B8SH27_9MYCO</name>
<reference evidence="4 7" key="2">
    <citation type="submission" date="2020-01" db="EMBL/GenBank/DDBJ databases">
        <authorList>
            <person name="Sanchez-Estrada R."/>
            <person name="Gonzalez-Y-Merchand J.A."/>
            <person name="Rivera-Gutierrez S."/>
        </authorList>
    </citation>
    <scope>NUCLEOTIDE SEQUENCE [LARGE SCALE GENOMIC DNA]</scope>
    <source>
        <strain evidence="4 7">CST 7247</strain>
    </source>
</reference>
<dbReference type="Proteomes" id="UP000466523">
    <property type="component" value="Unassembled WGS sequence"/>
</dbReference>
<feature type="domain" description="PPE" evidence="2">
    <location>
        <begin position="4"/>
        <end position="166"/>
    </location>
</feature>
<evidence type="ECO:0000313" key="5">
    <source>
        <dbReference type="EMBL" id="OBY32013.1"/>
    </source>
</evidence>
<dbReference type="Pfam" id="PF12484">
    <property type="entry name" value="PPE-SVP"/>
    <property type="match status" value="1"/>
</dbReference>
<evidence type="ECO:0000313" key="4">
    <source>
        <dbReference type="EMBL" id="NDJ87763.1"/>
    </source>
</evidence>
<dbReference type="AlphaFoldDB" id="A0A1B8SH27"/>
<organism evidence="5 6">
    <name type="scientific">Mycolicibacter kumamotonensis</name>
    <dbReference type="NCBI Taxonomy" id="354243"/>
    <lineage>
        <taxon>Bacteria</taxon>
        <taxon>Bacillati</taxon>
        <taxon>Actinomycetota</taxon>
        <taxon>Actinomycetes</taxon>
        <taxon>Mycobacteriales</taxon>
        <taxon>Mycobacteriaceae</taxon>
        <taxon>Mycolicibacter</taxon>
    </lineage>
</organism>
<dbReference type="GO" id="GO:0052572">
    <property type="term" value="P:response to host immune response"/>
    <property type="evidence" value="ECO:0007669"/>
    <property type="project" value="TreeGrafter"/>
</dbReference>
<keyword evidence="6" id="KW-1185">Reference proteome</keyword>
<evidence type="ECO:0000259" key="3">
    <source>
        <dbReference type="Pfam" id="PF12484"/>
    </source>
</evidence>
<evidence type="ECO:0000313" key="6">
    <source>
        <dbReference type="Proteomes" id="UP000092668"/>
    </source>
</evidence>
<accession>A0A1B8SH27</accession>
<gene>
    <name evidence="5" type="ORF">ACT18_09790</name>
    <name evidence="4" type="ORF">GWR20_01110</name>
</gene>
<feature type="domain" description="PPE family C-terminal" evidence="3">
    <location>
        <begin position="312"/>
        <end position="388"/>
    </location>
</feature>
<dbReference type="RefSeq" id="WP_065288030.1">
    <property type="nucleotide sequence ID" value="NZ_JAACYR010000003.1"/>
</dbReference>
<evidence type="ECO:0000259" key="2">
    <source>
        <dbReference type="Pfam" id="PF00823"/>
    </source>
</evidence>
<dbReference type="InterPro" id="IPR000030">
    <property type="entry name" value="PPE_dom"/>
</dbReference>
<evidence type="ECO:0000313" key="7">
    <source>
        <dbReference type="Proteomes" id="UP000466523"/>
    </source>
</evidence>
<dbReference type="InterPro" id="IPR038332">
    <property type="entry name" value="PPE_sf"/>
</dbReference>
<dbReference type="Gene3D" id="1.20.1260.20">
    <property type="entry name" value="PPE superfamily"/>
    <property type="match status" value="1"/>
</dbReference>
<dbReference type="PANTHER" id="PTHR46766:SF1">
    <property type="entry name" value="GLUTAMINE-RICH PROTEIN 2"/>
    <property type="match status" value="1"/>
</dbReference>
<evidence type="ECO:0000256" key="1">
    <source>
        <dbReference type="ARBA" id="ARBA00010652"/>
    </source>
</evidence>
<dbReference type="STRING" id="354243.BST28_12395"/>
<dbReference type="FunFam" id="1.20.1260.20:FF:000001">
    <property type="entry name" value="PPE family protein PPE41"/>
    <property type="match status" value="1"/>
</dbReference>
<dbReference type="EMBL" id="LFOE01000010">
    <property type="protein sequence ID" value="OBY32013.1"/>
    <property type="molecule type" value="Genomic_DNA"/>
</dbReference>
<dbReference type="EMBL" id="JAACYR010000003">
    <property type="protein sequence ID" value="NDJ87763.1"/>
    <property type="molecule type" value="Genomic_DNA"/>
</dbReference>
<comment type="similarity">
    <text evidence="1">Belongs to the mycobacterial PPE family.</text>
</comment>
<protein>
    <submittedName>
        <fullName evidence="4">PPE family protein</fullName>
    </submittedName>
</protein>
<comment type="caution">
    <text evidence="5">The sequence shown here is derived from an EMBL/GenBank/DDBJ whole genome shotgun (WGS) entry which is preliminary data.</text>
</comment>
<dbReference type="Proteomes" id="UP000092668">
    <property type="component" value="Unassembled WGS sequence"/>
</dbReference>
<dbReference type="Pfam" id="PF00823">
    <property type="entry name" value="PPE"/>
    <property type="match status" value="1"/>
</dbReference>